<name>A0A1V8M1Q1_9GAMM</name>
<evidence type="ECO:0000313" key="3">
    <source>
        <dbReference type="Proteomes" id="UP000191980"/>
    </source>
</evidence>
<dbReference type="InterPro" id="IPR052538">
    <property type="entry name" value="Flavonoid_dioxygenase-like"/>
</dbReference>
<gene>
    <name evidence="2" type="ORF">AU255_14780</name>
</gene>
<reference evidence="2 3" key="1">
    <citation type="submission" date="2015-12" db="EMBL/GenBank/DDBJ databases">
        <authorList>
            <person name="Shamseldin A."/>
            <person name="Moawad H."/>
            <person name="Abd El-Rahim W.M."/>
            <person name="Sadowsky M.J."/>
        </authorList>
    </citation>
    <scope>NUCLEOTIDE SEQUENCE [LARGE SCALE GENOMIC DNA]</scope>
    <source>
        <strain evidence="2 3">WF1</strain>
    </source>
</reference>
<sequence>MFLQNYLFNDIKRVCLMKLIASTGIALLLVACQPTKQARLVYPEGIYPQPEWSAVELEQNITIHHLSRNGDSSTHIIRLKNKESPHYHDFHDLNVSVLSGTSIIHFKDYKVELEAGDVIYIPKGTYHWVENTSPNANVVFAVFSPAFDGKDKREAD</sequence>
<accession>A0A1V8M1Q1</accession>
<dbReference type="Pfam" id="PF07883">
    <property type="entry name" value="Cupin_2"/>
    <property type="match status" value="1"/>
</dbReference>
<dbReference type="AlphaFoldDB" id="A0A1V8M1Q1"/>
<organism evidence="2 3">
    <name type="scientific">Methyloprofundus sedimenti</name>
    <dbReference type="NCBI Taxonomy" id="1420851"/>
    <lineage>
        <taxon>Bacteria</taxon>
        <taxon>Pseudomonadati</taxon>
        <taxon>Pseudomonadota</taxon>
        <taxon>Gammaproteobacteria</taxon>
        <taxon>Methylococcales</taxon>
        <taxon>Methylococcaceae</taxon>
        <taxon>Methyloprofundus</taxon>
    </lineage>
</organism>
<protein>
    <recommendedName>
        <fullName evidence="1">Cupin type-2 domain-containing protein</fullName>
    </recommendedName>
</protein>
<proteinExistence type="predicted"/>
<dbReference type="PANTHER" id="PTHR43346">
    <property type="entry name" value="LIGAND BINDING DOMAIN PROTEIN, PUTATIVE (AFU_ORTHOLOGUE AFUA_6G14370)-RELATED"/>
    <property type="match status" value="1"/>
</dbReference>
<dbReference type="InterPro" id="IPR014710">
    <property type="entry name" value="RmlC-like_jellyroll"/>
</dbReference>
<dbReference type="InterPro" id="IPR013096">
    <property type="entry name" value="Cupin_2"/>
</dbReference>
<feature type="domain" description="Cupin type-2" evidence="1">
    <location>
        <begin position="83"/>
        <end position="142"/>
    </location>
</feature>
<dbReference type="Gene3D" id="2.60.120.10">
    <property type="entry name" value="Jelly Rolls"/>
    <property type="match status" value="1"/>
</dbReference>
<dbReference type="InterPro" id="IPR011051">
    <property type="entry name" value="RmlC_Cupin_sf"/>
</dbReference>
<dbReference type="EMBL" id="LPUF01000003">
    <property type="protein sequence ID" value="OQK15490.1"/>
    <property type="molecule type" value="Genomic_DNA"/>
</dbReference>
<dbReference type="SUPFAM" id="SSF51182">
    <property type="entry name" value="RmlC-like cupins"/>
    <property type="match status" value="1"/>
</dbReference>
<keyword evidence="3" id="KW-1185">Reference proteome</keyword>
<dbReference type="STRING" id="1420851.AU255_14780"/>
<evidence type="ECO:0000313" key="2">
    <source>
        <dbReference type="EMBL" id="OQK15490.1"/>
    </source>
</evidence>
<dbReference type="PANTHER" id="PTHR43346:SF1">
    <property type="entry name" value="QUERCETIN 2,3-DIOXYGENASE-RELATED"/>
    <property type="match status" value="1"/>
</dbReference>
<dbReference type="Proteomes" id="UP000191980">
    <property type="component" value="Unassembled WGS sequence"/>
</dbReference>
<comment type="caution">
    <text evidence="2">The sequence shown here is derived from an EMBL/GenBank/DDBJ whole genome shotgun (WGS) entry which is preliminary data.</text>
</comment>
<evidence type="ECO:0000259" key="1">
    <source>
        <dbReference type="Pfam" id="PF07883"/>
    </source>
</evidence>